<keyword evidence="2" id="KW-0808">Transferase</keyword>
<evidence type="ECO:0000256" key="1">
    <source>
        <dbReference type="ARBA" id="ARBA00010164"/>
    </source>
</evidence>
<keyword evidence="6" id="KW-1185">Reference proteome</keyword>
<dbReference type="EMBL" id="JBHTIB010000012">
    <property type="protein sequence ID" value="MFD0835909.1"/>
    <property type="molecule type" value="Genomic_DNA"/>
</dbReference>
<protein>
    <submittedName>
        <fullName evidence="5">HipA domain-containing protein</fullName>
    </submittedName>
</protein>
<comment type="caution">
    <text evidence="5">The sequence shown here is derived from an EMBL/GenBank/DDBJ whole genome shotgun (WGS) entry which is preliminary data.</text>
</comment>
<dbReference type="RefSeq" id="WP_379941453.1">
    <property type="nucleotide sequence ID" value="NZ_JBHTIB010000012.1"/>
</dbReference>
<dbReference type="Pfam" id="PF07804">
    <property type="entry name" value="HipA_C"/>
    <property type="match status" value="1"/>
</dbReference>
<organism evidence="5 6">
    <name type="scientific">Mariniflexile aquimaris</name>
    <dbReference type="NCBI Taxonomy" id="881009"/>
    <lineage>
        <taxon>Bacteria</taxon>
        <taxon>Pseudomonadati</taxon>
        <taxon>Bacteroidota</taxon>
        <taxon>Flavobacteriia</taxon>
        <taxon>Flavobacteriales</taxon>
        <taxon>Flavobacteriaceae</taxon>
        <taxon>Mariniflexile</taxon>
    </lineage>
</organism>
<proteinExistence type="inferred from homology"/>
<reference evidence="6" key="1">
    <citation type="journal article" date="2019" name="Int. J. Syst. Evol. Microbiol.">
        <title>The Global Catalogue of Microorganisms (GCM) 10K type strain sequencing project: providing services to taxonomists for standard genome sequencing and annotation.</title>
        <authorList>
            <consortium name="The Broad Institute Genomics Platform"/>
            <consortium name="The Broad Institute Genome Sequencing Center for Infectious Disease"/>
            <person name="Wu L."/>
            <person name="Ma J."/>
        </authorList>
    </citation>
    <scope>NUCLEOTIDE SEQUENCE [LARGE SCALE GENOMIC DNA]</scope>
    <source>
        <strain evidence="6">CCUG 60529</strain>
    </source>
</reference>
<evidence type="ECO:0000313" key="5">
    <source>
        <dbReference type="EMBL" id="MFD0835909.1"/>
    </source>
</evidence>
<dbReference type="Proteomes" id="UP001597011">
    <property type="component" value="Unassembled WGS sequence"/>
</dbReference>
<comment type="similarity">
    <text evidence="1">Belongs to the HipA Ser/Thr kinase family.</text>
</comment>
<dbReference type="InterPro" id="IPR012893">
    <property type="entry name" value="HipA-like_C"/>
</dbReference>
<dbReference type="InterPro" id="IPR052028">
    <property type="entry name" value="HipA_Ser/Thr_kinase"/>
</dbReference>
<keyword evidence="3" id="KW-0418">Kinase</keyword>
<evidence type="ECO:0000259" key="4">
    <source>
        <dbReference type="Pfam" id="PF07804"/>
    </source>
</evidence>
<evidence type="ECO:0000313" key="6">
    <source>
        <dbReference type="Proteomes" id="UP001597011"/>
    </source>
</evidence>
<evidence type="ECO:0000256" key="2">
    <source>
        <dbReference type="ARBA" id="ARBA00022679"/>
    </source>
</evidence>
<sequence length="318" mass="36236">MNYCLACHKKLADGDINYHQNCLTSFWQEDTPVLKLEYELSEIETLAKENIAQRIIVTGVQPKLSLGFTQENAQNRLTIVGALNGRFILKPPFQMYPQMPEIEALSMLLAQACGIATVPFLLIPLKDGALAYLTKRIDRTANNEKYPMEDACQFTERLTEHKYRGSYEQIAKGIITYAQNPLLDVVKFYEQVIVSFLIGNNDMHLKNFSLIAKDSKHYALAPAYDMVAVKLLIPEDQEELALNLNGKKKKIKRLDFNEAMAKAQIPVKAIENLWNRIEKGIQQWQELIACSFISDESKSTFMAVIQNRSKQLDLKSNL</sequence>
<dbReference type="PANTHER" id="PTHR37419:SF1">
    <property type="entry name" value="SERINE_THREONINE-PROTEIN KINASE TOXIN HIPA"/>
    <property type="match status" value="1"/>
</dbReference>
<accession>A0ABW3BS01</accession>
<dbReference type="Gene3D" id="1.10.1070.20">
    <property type="match status" value="1"/>
</dbReference>
<gene>
    <name evidence="5" type="ORF">ACFQ0I_09050</name>
</gene>
<evidence type="ECO:0000256" key="3">
    <source>
        <dbReference type="ARBA" id="ARBA00022777"/>
    </source>
</evidence>
<feature type="domain" description="HipA-like C-terminal" evidence="4">
    <location>
        <begin position="57"/>
        <end position="281"/>
    </location>
</feature>
<dbReference type="PANTHER" id="PTHR37419">
    <property type="entry name" value="SERINE/THREONINE-PROTEIN KINASE TOXIN HIPA"/>
    <property type="match status" value="1"/>
</dbReference>
<name>A0ABW3BS01_9FLAO</name>